<feature type="non-terminal residue" evidence="3">
    <location>
        <position position="135"/>
    </location>
</feature>
<dbReference type="InterPro" id="IPR004210">
    <property type="entry name" value="BESS_motif"/>
</dbReference>
<gene>
    <name evidence="3" type="ORF">X975_13457</name>
</gene>
<evidence type="ECO:0000259" key="2">
    <source>
        <dbReference type="PROSITE" id="PS51031"/>
    </source>
</evidence>
<proteinExistence type="predicted"/>
<evidence type="ECO:0000256" key="1">
    <source>
        <dbReference type="PROSITE-ProRule" id="PRU00371"/>
    </source>
</evidence>
<dbReference type="Proteomes" id="UP000054359">
    <property type="component" value="Unassembled WGS sequence"/>
</dbReference>
<dbReference type="GO" id="GO:0003677">
    <property type="term" value="F:DNA binding"/>
    <property type="evidence" value="ECO:0007669"/>
    <property type="project" value="InterPro"/>
</dbReference>
<accession>A0A087TKZ7</accession>
<feature type="domain" description="BESS" evidence="2">
    <location>
        <begin position="117"/>
        <end position="135"/>
    </location>
</feature>
<dbReference type="PROSITE" id="PS51031">
    <property type="entry name" value="BESS"/>
    <property type="match status" value="1"/>
</dbReference>
<evidence type="ECO:0000313" key="4">
    <source>
        <dbReference type="Proteomes" id="UP000054359"/>
    </source>
</evidence>
<keyword evidence="1" id="KW-0539">Nucleus</keyword>
<organism evidence="3 4">
    <name type="scientific">Stegodyphus mimosarum</name>
    <name type="common">African social velvet spider</name>
    <dbReference type="NCBI Taxonomy" id="407821"/>
    <lineage>
        <taxon>Eukaryota</taxon>
        <taxon>Metazoa</taxon>
        <taxon>Ecdysozoa</taxon>
        <taxon>Arthropoda</taxon>
        <taxon>Chelicerata</taxon>
        <taxon>Arachnida</taxon>
        <taxon>Araneae</taxon>
        <taxon>Araneomorphae</taxon>
        <taxon>Entelegynae</taxon>
        <taxon>Eresoidea</taxon>
        <taxon>Eresidae</taxon>
        <taxon>Stegodyphus</taxon>
    </lineage>
</organism>
<reference evidence="3 4" key="1">
    <citation type="submission" date="2013-11" db="EMBL/GenBank/DDBJ databases">
        <title>Genome sequencing of Stegodyphus mimosarum.</title>
        <authorList>
            <person name="Bechsgaard J."/>
        </authorList>
    </citation>
    <scope>NUCLEOTIDE SEQUENCE [LARGE SCALE GENOMIC DNA]</scope>
</reference>
<protein>
    <recommendedName>
        <fullName evidence="2">BESS domain-containing protein</fullName>
    </recommendedName>
</protein>
<evidence type="ECO:0000313" key="3">
    <source>
        <dbReference type="EMBL" id="KFM65786.1"/>
    </source>
</evidence>
<dbReference type="EMBL" id="KK115703">
    <property type="protein sequence ID" value="KFM65786.1"/>
    <property type="molecule type" value="Genomic_DNA"/>
</dbReference>
<keyword evidence="4" id="KW-1185">Reference proteome</keyword>
<name>A0A087TKZ7_STEMI</name>
<comment type="subcellular location">
    <subcellularLocation>
        <location evidence="1">Nucleus</location>
    </subcellularLocation>
</comment>
<dbReference type="AlphaFoldDB" id="A0A087TKZ7"/>
<dbReference type="GO" id="GO:0005634">
    <property type="term" value="C:nucleus"/>
    <property type="evidence" value="ECO:0007669"/>
    <property type="project" value="UniProtKB-SubCell"/>
</dbReference>
<sequence>MQSEFEYDNRDFSDLNLKEDSFATDPLNNTKTDLKIPSYVQLHFGRTKHFYIPVSSPQVGQISPSVENNIQLRTSVAAHQNSSDEETLTNGTVSSFLSLMTKTNNYLKKLDNSLTEEDSDKQFLLSLLADLKAMP</sequence>